<protein>
    <submittedName>
        <fullName evidence="1">Uncharacterized protein</fullName>
    </submittedName>
</protein>
<evidence type="ECO:0000313" key="2">
    <source>
        <dbReference type="Proteomes" id="UP000830768"/>
    </source>
</evidence>
<keyword evidence="2" id="KW-1185">Reference proteome</keyword>
<dbReference type="EMBL" id="CP090032">
    <property type="protein sequence ID" value="UPK92118.1"/>
    <property type="molecule type" value="Genomic_DNA"/>
</dbReference>
<organism evidence="1 2">
    <name type="scientific">Fusarium solani subsp. cucurbitae</name>
    <name type="common">Neocosmosporum cucurbitae</name>
    <dbReference type="NCBI Taxonomy" id="2747967"/>
    <lineage>
        <taxon>Eukaryota</taxon>
        <taxon>Fungi</taxon>
        <taxon>Dikarya</taxon>
        <taxon>Ascomycota</taxon>
        <taxon>Pezizomycotina</taxon>
        <taxon>Sordariomycetes</taxon>
        <taxon>Hypocreomycetidae</taxon>
        <taxon>Hypocreales</taxon>
        <taxon>Nectriaceae</taxon>
        <taxon>Fusarium</taxon>
        <taxon>Fusarium solani species complex</taxon>
    </lineage>
</organism>
<proteinExistence type="predicted"/>
<dbReference type="Proteomes" id="UP000830768">
    <property type="component" value="Chromosome 3"/>
</dbReference>
<name>A0ACD3YW76_FUSSC</name>
<gene>
    <name evidence="1" type="ORF">LCI18_003053</name>
</gene>
<sequence>MCWSVCHRQHFSGSSVNALYFIFSIVYNLFFHPLRKYPGPKLWAISRLPLSFVWLTGSSHKKIQELHRKYGDIVRVAPNELIFGYPEAFNDIMGHRKRGQEENGKDEDFWHGDDIFTLVASSRERHARLRKILSHGFSAKAMMDQEPIFQHYVDLLIDRLHTACQTNPVQDIISWYNWVTFDIIGDLTFGEPFGCLEETRYHPWVKLIFKNIEGIATDVAFRKFPFARTLGRLMTPKKVLRDVQTHREFTQAQVDKRCSFKGTRPDFMEPMIQAREKSVGWNAPGWRVLKLTLTEQMSRAEMLANAHNLIIGGSETTATVLAGATYLLSTNKLVMQRLYDELKSSFQSALRLYPPVPSAIPRQAPAEGTTVRGEPIPPNTILSIWPWPMFHNPDFFTDAESFIPERWLGDPRFEGDQKAATAMQPFSVGPRNCIGKNLAYAEMRLILAKIVWNFDFELDPRSEGWMEKNSVYFLWLKPDLHVRLIPRTQ</sequence>
<reference evidence="1" key="1">
    <citation type="submission" date="2021-11" db="EMBL/GenBank/DDBJ databases">
        <title>Fusarium solani-melongenae Genome sequencing and assembly.</title>
        <authorList>
            <person name="Xie S."/>
            <person name="Huang L."/>
            <person name="Zhang X."/>
        </authorList>
    </citation>
    <scope>NUCLEOTIDE SEQUENCE</scope>
    <source>
        <strain evidence="1">CRI 24-3</strain>
    </source>
</reference>
<accession>A0ACD3YW76</accession>
<evidence type="ECO:0000313" key="1">
    <source>
        <dbReference type="EMBL" id="UPK92118.1"/>
    </source>
</evidence>